<dbReference type="InterPro" id="IPR001138">
    <property type="entry name" value="Zn2Cys6_DnaBD"/>
</dbReference>
<reference evidence="7 8" key="1">
    <citation type="submission" date="2019-02" db="EMBL/GenBank/DDBJ databases">
        <title>Genome sequencing of the rare red list fungi Hericium alpestre (H. flagellum).</title>
        <authorList>
            <person name="Buettner E."/>
            <person name="Kellner H."/>
        </authorList>
    </citation>
    <scope>NUCLEOTIDE SEQUENCE [LARGE SCALE GENOMIC DNA]</scope>
    <source>
        <strain evidence="7 8">DSM 108284</strain>
    </source>
</reference>
<keyword evidence="3" id="KW-0805">Transcription regulation</keyword>
<evidence type="ECO:0000256" key="3">
    <source>
        <dbReference type="ARBA" id="ARBA00023015"/>
    </source>
</evidence>
<dbReference type="OrthoDB" id="2309723at2759"/>
<dbReference type="InterPro" id="IPR050815">
    <property type="entry name" value="TF_fung"/>
</dbReference>
<dbReference type="AlphaFoldDB" id="A0A4Y9ZT26"/>
<sequence length="557" mass="61547">MKCDGVRPVCGQCARSNKRDECGYHDSAARSRTQILEEEVAVLEARIRQLENPEDEPVPGPIMLRDPHARFHSSQSPTAPDSSQSSAGPSGPSSPVVGFSGGSLSRRSSISSPIREESDEPSTENAQLLLDVFFEHSSQLGWFMHTTRFRHALALPEGNPNRPLAALVDAVYLLGASNMRQITGAAPIDEHVYVSRALRNVGLGLADAPSHRVVQVIQARVLLAFYHYGIGKFMEGRHQSDAAASLVLFSGMHKIRSTQSWRNVSSFVDVMTLSLPAPQDQVEEGERINALWTVFTICRVWAVAFGAPVLLSDNDALGTQIDTPWPLDMETYERGPVYPNFRTSSTLRNFLAGINTSWPWENHSMLAQISNAAALFDRATYLASCWRPDIANTNAFYANFITLDQRIDEFKTQLYYLENLNNAGSDIIRTMHAIHCLTDAATIQLHSPFAQQNVLSRSKAFTAARAIVRANITVRAHEFLIINPMLGIVWAAACQVFIRELLCMRSIPAGATPLLPDREAEVRGAVDQLQAMMAVFAPVSAFINYQLVKVQQELMGL</sequence>
<evidence type="ECO:0000256" key="6">
    <source>
        <dbReference type="SAM" id="MobiDB-lite"/>
    </source>
</evidence>
<dbReference type="GO" id="GO:0008270">
    <property type="term" value="F:zinc ion binding"/>
    <property type="evidence" value="ECO:0007669"/>
    <property type="project" value="InterPro"/>
</dbReference>
<dbReference type="PANTHER" id="PTHR47338:SF29">
    <property type="entry name" value="ZN(2)-C6 FUNGAL-TYPE DOMAIN-CONTAINING PROTEIN"/>
    <property type="match status" value="1"/>
</dbReference>
<evidence type="ECO:0000256" key="5">
    <source>
        <dbReference type="ARBA" id="ARBA00023242"/>
    </source>
</evidence>
<comment type="subcellular location">
    <subcellularLocation>
        <location evidence="1">Nucleus</location>
    </subcellularLocation>
</comment>
<keyword evidence="8" id="KW-1185">Reference proteome</keyword>
<comment type="caution">
    <text evidence="7">The sequence shown here is derived from an EMBL/GenBank/DDBJ whole genome shotgun (WGS) entry which is preliminary data.</text>
</comment>
<evidence type="ECO:0000256" key="1">
    <source>
        <dbReference type="ARBA" id="ARBA00004123"/>
    </source>
</evidence>
<accession>A0A4Y9ZT26</accession>
<keyword evidence="2" id="KW-0479">Metal-binding</keyword>
<proteinExistence type="predicted"/>
<evidence type="ECO:0000256" key="4">
    <source>
        <dbReference type="ARBA" id="ARBA00023163"/>
    </source>
</evidence>
<dbReference type="STRING" id="135208.A0A4Y9ZT26"/>
<organism evidence="7 8">
    <name type="scientific">Hericium alpestre</name>
    <dbReference type="NCBI Taxonomy" id="135208"/>
    <lineage>
        <taxon>Eukaryota</taxon>
        <taxon>Fungi</taxon>
        <taxon>Dikarya</taxon>
        <taxon>Basidiomycota</taxon>
        <taxon>Agaricomycotina</taxon>
        <taxon>Agaricomycetes</taxon>
        <taxon>Russulales</taxon>
        <taxon>Hericiaceae</taxon>
        <taxon>Hericium</taxon>
    </lineage>
</organism>
<evidence type="ECO:0000256" key="2">
    <source>
        <dbReference type="ARBA" id="ARBA00022723"/>
    </source>
</evidence>
<feature type="compositionally biased region" description="Low complexity" evidence="6">
    <location>
        <begin position="80"/>
        <end position="113"/>
    </location>
</feature>
<dbReference type="GO" id="GO:0005634">
    <property type="term" value="C:nucleus"/>
    <property type="evidence" value="ECO:0007669"/>
    <property type="project" value="UniProtKB-SubCell"/>
</dbReference>
<evidence type="ECO:0000313" key="7">
    <source>
        <dbReference type="EMBL" id="TFY77370.1"/>
    </source>
</evidence>
<evidence type="ECO:0000313" key="8">
    <source>
        <dbReference type="Proteomes" id="UP000298061"/>
    </source>
</evidence>
<protein>
    <recommendedName>
        <fullName evidence="9">Transcription factor domain-containing protein</fullName>
    </recommendedName>
</protein>
<dbReference type="PANTHER" id="PTHR47338">
    <property type="entry name" value="ZN(II)2CYS6 TRANSCRIPTION FACTOR (EUROFUNG)-RELATED"/>
    <property type="match status" value="1"/>
</dbReference>
<dbReference type="Proteomes" id="UP000298061">
    <property type="component" value="Unassembled WGS sequence"/>
</dbReference>
<dbReference type="GO" id="GO:0000981">
    <property type="term" value="F:DNA-binding transcription factor activity, RNA polymerase II-specific"/>
    <property type="evidence" value="ECO:0007669"/>
    <property type="project" value="InterPro"/>
</dbReference>
<gene>
    <name evidence="7" type="ORF">EWM64_g6644</name>
</gene>
<dbReference type="Gene3D" id="4.10.240.10">
    <property type="entry name" value="Zn(2)-C6 fungal-type DNA-binding domain"/>
    <property type="match status" value="1"/>
</dbReference>
<dbReference type="CDD" id="cd12148">
    <property type="entry name" value="fungal_TF_MHR"/>
    <property type="match status" value="1"/>
</dbReference>
<evidence type="ECO:0008006" key="9">
    <source>
        <dbReference type="Google" id="ProtNLM"/>
    </source>
</evidence>
<feature type="region of interest" description="Disordered" evidence="6">
    <location>
        <begin position="48"/>
        <end position="122"/>
    </location>
</feature>
<dbReference type="CDD" id="cd00067">
    <property type="entry name" value="GAL4"/>
    <property type="match status" value="1"/>
</dbReference>
<keyword evidence="5" id="KW-0539">Nucleus</keyword>
<dbReference type="EMBL" id="SFCI01000933">
    <property type="protein sequence ID" value="TFY77370.1"/>
    <property type="molecule type" value="Genomic_DNA"/>
</dbReference>
<keyword evidence="4" id="KW-0804">Transcription</keyword>
<name>A0A4Y9ZT26_9AGAM</name>
<dbReference type="InterPro" id="IPR036864">
    <property type="entry name" value="Zn2-C6_fun-type_DNA-bd_sf"/>
</dbReference>